<reference evidence="1 2" key="1">
    <citation type="submission" date="2016-03" db="EMBL/GenBank/DDBJ databases">
        <title>EvidentialGene: Evidence-directed Construction of Genes on Genomes.</title>
        <authorList>
            <person name="Gilbert D.G."/>
            <person name="Choi J.-H."/>
            <person name="Mockaitis K."/>
            <person name="Colbourne J."/>
            <person name="Pfrender M."/>
        </authorList>
    </citation>
    <scope>NUCLEOTIDE SEQUENCE [LARGE SCALE GENOMIC DNA]</scope>
    <source>
        <strain evidence="1 2">Xinb3</strain>
        <tissue evidence="1">Complete organism</tissue>
    </source>
</reference>
<keyword evidence="2" id="KW-1185">Reference proteome</keyword>
<organism evidence="1 2">
    <name type="scientific">Daphnia magna</name>
    <dbReference type="NCBI Taxonomy" id="35525"/>
    <lineage>
        <taxon>Eukaryota</taxon>
        <taxon>Metazoa</taxon>
        <taxon>Ecdysozoa</taxon>
        <taxon>Arthropoda</taxon>
        <taxon>Crustacea</taxon>
        <taxon>Branchiopoda</taxon>
        <taxon>Diplostraca</taxon>
        <taxon>Cladocera</taxon>
        <taxon>Anomopoda</taxon>
        <taxon>Daphniidae</taxon>
        <taxon>Daphnia</taxon>
    </lineage>
</organism>
<name>A0A162D626_9CRUS</name>
<gene>
    <name evidence="1" type="ORF">APZ42_028819</name>
</gene>
<comment type="caution">
    <text evidence="1">The sequence shown here is derived from an EMBL/GenBank/DDBJ whole genome shotgun (WGS) entry which is preliminary data.</text>
</comment>
<dbReference type="Proteomes" id="UP000076858">
    <property type="component" value="Unassembled WGS sequence"/>
</dbReference>
<dbReference type="EMBL" id="LRGB01002453">
    <property type="protein sequence ID" value="KZS07454.1"/>
    <property type="molecule type" value="Genomic_DNA"/>
</dbReference>
<protein>
    <submittedName>
        <fullName evidence="1">Uncharacterized protein</fullName>
    </submittedName>
</protein>
<dbReference type="AlphaFoldDB" id="A0A162D626"/>
<sequence length="260" mass="28894">MLLCCFKFTGIIDDLSFRPKNPAIVTEAVVPINPLILSSYLSLAISTCTNGLFADFTEISSPSPPPSLSPNNLNSDLDLDIDLTLPPPPYPSDNEILIDESFLIPPPEINVVSPADNVKPLLTSSLSAAAIEWNHSPTVSPQRGEGIVNLRPTYDTVEVPIHKTPDRPLRELKYSFHDKYLRGNQKGNIIFDGLGFSFHIKVRKFKRDRPAELSDFIFIPHSEENPHNHSPNIETAEVIDVRNEDKKAGLVNKLKPAKKI</sequence>
<evidence type="ECO:0000313" key="2">
    <source>
        <dbReference type="Proteomes" id="UP000076858"/>
    </source>
</evidence>
<evidence type="ECO:0000313" key="1">
    <source>
        <dbReference type="EMBL" id="KZS07454.1"/>
    </source>
</evidence>
<proteinExistence type="predicted"/>
<accession>A0A162D626</accession>